<evidence type="ECO:0000313" key="2">
    <source>
        <dbReference type="Proteomes" id="UP000502608"/>
    </source>
</evidence>
<name>A0A6G9QFQ2_9GAMM</name>
<accession>A0A6G9QFQ2</accession>
<sequence>MHKLFSRLKYTSLGFMWLVLLSISTITGCSQQLQRQTCVALADNINYCLAPPVANHNVNDSISQMVTFSRNGISHQLITELQIDGNSMTLVGLAPLGQALFTIVYDGHALISQQSSLLGEQFKAEYLMAIMQLVYWPVDIVNNHLSAGSWQTQICGTKRCSQLINTHADNNQPLSIISVEYSQYNPWLANITVEIKQADVNIMIQTLQ</sequence>
<protein>
    <submittedName>
        <fullName evidence="1">DUF3261 domain-containing protein</fullName>
    </submittedName>
</protein>
<keyword evidence="2" id="KW-1185">Reference proteome</keyword>
<dbReference type="InterPro" id="IPR021675">
    <property type="entry name" value="DUF3261"/>
</dbReference>
<organism evidence="1 2">
    <name type="scientific">Shewanella aestuarii</name>
    <dbReference type="NCBI Taxonomy" id="1028752"/>
    <lineage>
        <taxon>Bacteria</taxon>
        <taxon>Pseudomonadati</taxon>
        <taxon>Pseudomonadota</taxon>
        <taxon>Gammaproteobacteria</taxon>
        <taxon>Alteromonadales</taxon>
        <taxon>Shewanellaceae</taxon>
        <taxon>Shewanella</taxon>
    </lineage>
</organism>
<dbReference type="EMBL" id="CP050313">
    <property type="protein sequence ID" value="QIR13296.1"/>
    <property type="molecule type" value="Genomic_DNA"/>
</dbReference>
<dbReference type="AlphaFoldDB" id="A0A6G9QFQ2"/>
<dbReference type="Proteomes" id="UP000502608">
    <property type="component" value="Chromosome"/>
</dbReference>
<proteinExistence type="predicted"/>
<dbReference type="Pfam" id="PF11659">
    <property type="entry name" value="DUF3261"/>
    <property type="match status" value="1"/>
</dbReference>
<evidence type="ECO:0000313" key="1">
    <source>
        <dbReference type="EMBL" id="QIR13296.1"/>
    </source>
</evidence>
<dbReference type="PROSITE" id="PS51257">
    <property type="entry name" value="PROKAR_LIPOPROTEIN"/>
    <property type="match status" value="1"/>
</dbReference>
<dbReference type="KEGG" id="saes:HBH39_01335"/>
<dbReference type="RefSeq" id="WP_167674887.1">
    <property type="nucleotide sequence ID" value="NZ_CP050313.1"/>
</dbReference>
<gene>
    <name evidence="1" type="ORF">HBH39_01335</name>
</gene>
<reference evidence="1 2" key="1">
    <citation type="submission" date="2020-03" db="EMBL/GenBank/DDBJ databases">
        <title>Complete genome sequence of Shewanella sp.</title>
        <authorList>
            <person name="Kim Y.-S."/>
            <person name="Kim S.-J."/>
            <person name="Jung H.-K."/>
            <person name="Kim K.-H."/>
        </authorList>
    </citation>
    <scope>NUCLEOTIDE SEQUENCE [LARGE SCALE GENOMIC DNA]</scope>
    <source>
        <strain evidence="1 2">PN3F2</strain>
    </source>
</reference>